<sequence>MSAVEKKRQQAPVEEDDYSSGDDYDYSDFSDEEYSDDEEPQQHQQLQRRQQQPQRQQQQNDIDPNYKGMKTASPQSARKSMQPFERIGPPETSMDGPVTYARAQRGEIPMREGNPNQSLQTADNQNKQTSIDDEEGLKLKLELNLDVEVELKASIHGDLTLALL</sequence>
<gene>
    <name evidence="2" type="ORF">C8Q69DRAFT_215435</name>
</gene>
<comment type="caution">
    <text evidence="2">The sequence shown here is derived from an EMBL/GenBank/DDBJ whole genome shotgun (WGS) entry which is preliminary data.</text>
</comment>
<proteinExistence type="predicted"/>
<evidence type="ECO:0000313" key="3">
    <source>
        <dbReference type="Proteomes" id="UP000283841"/>
    </source>
</evidence>
<dbReference type="Proteomes" id="UP000283841">
    <property type="component" value="Unassembled WGS sequence"/>
</dbReference>
<dbReference type="EMBL" id="RCNU01000003">
    <property type="protein sequence ID" value="RWQ97090.1"/>
    <property type="molecule type" value="Genomic_DNA"/>
</dbReference>
<organism evidence="2 3">
    <name type="scientific">Byssochlamys spectabilis</name>
    <name type="common">Paecilomyces variotii</name>
    <dbReference type="NCBI Taxonomy" id="264951"/>
    <lineage>
        <taxon>Eukaryota</taxon>
        <taxon>Fungi</taxon>
        <taxon>Dikarya</taxon>
        <taxon>Ascomycota</taxon>
        <taxon>Pezizomycotina</taxon>
        <taxon>Eurotiomycetes</taxon>
        <taxon>Eurotiomycetidae</taxon>
        <taxon>Eurotiales</taxon>
        <taxon>Thermoascaceae</taxon>
        <taxon>Paecilomyces</taxon>
    </lineage>
</organism>
<feature type="compositionally biased region" description="Acidic residues" evidence="1">
    <location>
        <begin position="13"/>
        <end position="39"/>
    </location>
</feature>
<dbReference type="STRING" id="264951.A0A443HZ96"/>
<reference evidence="2 3" key="1">
    <citation type="journal article" date="2018" name="Front. Microbiol.">
        <title>Genomic and genetic insights into a cosmopolitan fungus, Paecilomyces variotii (Eurotiales).</title>
        <authorList>
            <person name="Urquhart A.S."/>
            <person name="Mondo S.J."/>
            <person name="Makela M.R."/>
            <person name="Hane J.K."/>
            <person name="Wiebenga A."/>
            <person name="He G."/>
            <person name="Mihaltcheva S."/>
            <person name="Pangilinan J."/>
            <person name="Lipzen A."/>
            <person name="Barry K."/>
            <person name="de Vries R.P."/>
            <person name="Grigoriev I.V."/>
            <person name="Idnurm A."/>
        </authorList>
    </citation>
    <scope>NUCLEOTIDE SEQUENCE [LARGE SCALE GENOMIC DNA]</scope>
    <source>
        <strain evidence="2 3">CBS 101075</strain>
    </source>
</reference>
<accession>A0A443HZ96</accession>
<feature type="compositionally biased region" description="Polar residues" evidence="1">
    <location>
        <begin position="114"/>
        <end position="129"/>
    </location>
</feature>
<feature type="region of interest" description="Disordered" evidence="1">
    <location>
        <begin position="1"/>
        <end position="131"/>
    </location>
</feature>
<dbReference type="PANTHER" id="PTHR35587:SF6">
    <property type="entry name" value="BZIP DOMAIN-CONTAINING PROTEIN"/>
    <property type="match status" value="1"/>
</dbReference>
<name>A0A443HZ96_BYSSP</name>
<keyword evidence="3" id="KW-1185">Reference proteome</keyword>
<dbReference type="RefSeq" id="XP_028486735.1">
    <property type="nucleotide sequence ID" value="XM_028626242.1"/>
</dbReference>
<feature type="compositionally biased region" description="Low complexity" evidence="1">
    <location>
        <begin position="42"/>
        <end position="59"/>
    </location>
</feature>
<dbReference type="GeneID" id="39595519"/>
<dbReference type="AlphaFoldDB" id="A0A443HZ96"/>
<dbReference type="PANTHER" id="PTHR35587">
    <property type="entry name" value="EXPRESSED PROTEIN"/>
    <property type="match status" value="1"/>
</dbReference>
<evidence type="ECO:0000256" key="1">
    <source>
        <dbReference type="SAM" id="MobiDB-lite"/>
    </source>
</evidence>
<evidence type="ECO:0000313" key="2">
    <source>
        <dbReference type="EMBL" id="RWQ97090.1"/>
    </source>
</evidence>
<dbReference type="VEuPathDB" id="FungiDB:C8Q69DRAFT_215435"/>
<protein>
    <submittedName>
        <fullName evidence="2">Uncharacterized protein</fullName>
    </submittedName>
</protein>